<dbReference type="InParanoid" id="A0A409WIA1"/>
<dbReference type="Proteomes" id="UP000283269">
    <property type="component" value="Unassembled WGS sequence"/>
</dbReference>
<dbReference type="EMBL" id="NHYD01003424">
    <property type="protein sequence ID" value="PPQ78232.1"/>
    <property type="molecule type" value="Genomic_DNA"/>
</dbReference>
<organism evidence="2 3">
    <name type="scientific">Psilocybe cyanescens</name>
    <dbReference type="NCBI Taxonomy" id="93625"/>
    <lineage>
        <taxon>Eukaryota</taxon>
        <taxon>Fungi</taxon>
        <taxon>Dikarya</taxon>
        <taxon>Basidiomycota</taxon>
        <taxon>Agaricomycotina</taxon>
        <taxon>Agaricomycetes</taxon>
        <taxon>Agaricomycetidae</taxon>
        <taxon>Agaricales</taxon>
        <taxon>Agaricineae</taxon>
        <taxon>Strophariaceae</taxon>
        <taxon>Psilocybe</taxon>
    </lineage>
</organism>
<evidence type="ECO:0000313" key="2">
    <source>
        <dbReference type="EMBL" id="PPQ78232.1"/>
    </source>
</evidence>
<keyword evidence="3" id="KW-1185">Reference proteome</keyword>
<protein>
    <submittedName>
        <fullName evidence="2">Uncharacterized protein</fullName>
    </submittedName>
</protein>
<evidence type="ECO:0000313" key="3">
    <source>
        <dbReference type="Proteomes" id="UP000283269"/>
    </source>
</evidence>
<evidence type="ECO:0000256" key="1">
    <source>
        <dbReference type="SAM" id="MobiDB-lite"/>
    </source>
</evidence>
<dbReference type="AlphaFoldDB" id="A0A409WIA1"/>
<reference evidence="2 3" key="1">
    <citation type="journal article" date="2018" name="Evol. Lett.">
        <title>Horizontal gene cluster transfer increased hallucinogenic mushroom diversity.</title>
        <authorList>
            <person name="Reynolds H.T."/>
            <person name="Vijayakumar V."/>
            <person name="Gluck-Thaler E."/>
            <person name="Korotkin H.B."/>
            <person name="Matheny P.B."/>
            <person name="Slot J.C."/>
        </authorList>
    </citation>
    <scope>NUCLEOTIDE SEQUENCE [LARGE SCALE GENOMIC DNA]</scope>
    <source>
        <strain evidence="2 3">2631</strain>
    </source>
</reference>
<gene>
    <name evidence="2" type="ORF">CVT25_015551</name>
</gene>
<sequence>MDPVTNPVVLSTDNPFGPCVRIISQGAAQERETEPLIEPSGISNSWVLRRSTRSASSNTAYEIEEESHQPPPGRHQSKRHYMACRKRTVPLYEDRKHDLKQPHHFRRKPGSRMTTETVPVSEAPFSRTPTCSREQRERTIPSASTDIIPASLLLSMAKSIDLKMDWFGREPCIMDVILDSRDLARYSTDALIAGVGDCVQDLRPRYRTYNCRDQTSLDTYWSTQAAILMGSIYVNERVGNMGFPESVERSTATWPSVLNCEG</sequence>
<feature type="region of interest" description="Disordered" evidence="1">
    <location>
        <begin position="58"/>
        <end position="79"/>
    </location>
</feature>
<accession>A0A409WIA1</accession>
<feature type="region of interest" description="Disordered" evidence="1">
    <location>
        <begin position="102"/>
        <end position="139"/>
    </location>
</feature>
<name>A0A409WIA1_PSICY</name>
<comment type="caution">
    <text evidence="2">The sequence shown here is derived from an EMBL/GenBank/DDBJ whole genome shotgun (WGS) entry which is preliminary data.</text>
</comment>
<proteinExistence type="predicted"/>
<dbReference type="OrthoDB" id="2989199at2759"/>